<organism evidence="2 3">
    <name type="scientific">Streptomyces cahuitamycinicus</name>
    <dbReference type="NCBI Taxonomy" id="2070367"/>
    <lineage>
        <taxon>Bacteria</taxon>
        <taxon>Bacillati</taxon>
        <taxon>Actinomycetota</taxon>
        <taxon>Actinomycetes</taxon>
        <taxon>Kitasatosporales</taxon>
        <taxon>Streptomycetaceae</taxon>
        <taxon>Streptomyces</taxon>
    </lineage>
</organism>
<dbReference type="OrthoDB" id="2065409at2"/>
<dbReference type="RefSeq" id="WP_102908518.1">
    <property type="nucleotide sequence ID" value="NZ_POUC01000045.1"/>
</dbReference>
<dbReference type="Proteomes" id="UP000235943">
    <property type="component" value="Unassembled WGS sequence"/>
</dbReference>
<evidence type="ECO:0000256" key="1">
    <source>
        <dbReference type="SAM" id="MobiDB-lite"/>
    </source>
</evidence>
<gene>
    <name evidence="2" type="ORF">C1J00_09070</name>
</gene>
<reference evidence="2 3" key="1">
    <citation type="submission" date="2018-01" db="EMBL/GenBank/DDBJ databases">
        <title>Draft genome sequence of Streptomyces sp. 13K301.</title>
        <authorList>
            <person name="Sahin N."/>
            <person name="Saygin H."/>
            <person name="Ay H."/>
        </authorList>
    </citation>
    <scope>NUCLEOTIDE SEQUENCE [LARGE SCALE GENOMIC DNA]</scope>
    <source>
        <strain evidence="2 3">13K301</strain>
    </source>
</reference>
<dbReference type="EMBL" id="POUC01000045">
    <property type="protein sequence ID" value="PNG22507.1"/>
    <property type="molecule type" value="Genomic_DNA"/>
</dbReference>
<evidence type="ECO:0008006" key="4">
    <source>
        <dbReference type="Google" id="ProtNLM"/>
    </source>
</evidence>
<name>A0A2N8TU25_9ACTN</name>
<evidence type="ECO:0000313" key="2">
    <source>
        <dbReference type="EMBL" id="PNG22507.1"/>
    </source>
</evidence>
<comment type="caution">
    <text evidence="2">The sequence shown here is derived from an EMBL/GenBank/DDBJ whole genome shotgun (WGS) entry which is preliminary data.</text>
</comment>
<evidence type="ECO:0000313" key="3">
    <source>
        <dbReference type="Proteomes" id="UP000235943"/>
    </source>
</evidence>
<keyword evidence="3" id="KW-1185">Reference proteome</keyword>
<sequence length="102" mass="11071">MRGERDGGCAGSGQSQVELYAALRRDSRDGMSNRALECKYGVTWSTVNKALTSAWPQPRMTTASARPSKLDPFTLLIDESPAHCSGRDQETAPYRHPGSTAV</sequence>
<dbReference type="AlphaFoldDB" id="A0A2N8TU25"/>
<accession>A0A2N8TU25</accession>
<protein>
    <recommendedName>
        <fullName evidence="4">Transposase</fullName>
    </recommendedName>
</protein>
<feature type="region of interest" description="Disordered" evidence="1">
    <location>
        <begin position="80"/>
        <end position="102"/>
    </location>
</feature>
<proteinExistence type="predicted"/>